<feature type="region of interest" description="Disordered" evidence="1">
    <location>
        <begin position="95"/>
        <end position="153"/>
    </location>
</feature>
<feature type="compositionally biased region" description="Polar residues" evidence="1">
    <location>
        <begin position="520"/>
        <end position="531"/>
    </location>
</feature>
<name>A0ABR4LGY9_9EURO</name>
<protein>
    <recommendedName>
        <fullName evidence="6">SAM and PH domain protein</fullName>
    </recommendedName>
</protein>
<feature type="domain" description="PH" evidence="2">
    <location>
        <begin position="718"/>
        <end position="857"/>
    </location>
</feature>
<feature type="region of interest" description="Disordered" evidence="1">
    <location>
        <begin position="380"/>
        <end position="465"/>
    </location>
</feature>
<dbReference type="Gene3D" id="2.30.29.30">
    <property type="entry name" value="Pleckstrin-homology domain (PH domain)/Phosphotyrosine-binding domain (PTB)"/>
    <property type="match status" value="1"/>
</dbReference>
<keyword evidence="5" id="KW-1185">Reference proteome</keyword>
<evidence type="ECO:0000259" key="2">
    <source>
        <dbReference type="PROSITE" id="PS50003"/>
    </source>
</evidence>
<evidence type="ECO:0000256" key="1">
    <source>
        <dbReference type="SAM" id="MobiDB-lite"/>
    </source>
</evidence>
<comment type="caution">
    <text evidence="4">The sequence shown here is derived from an EMBL/GenBank/DDBJ whole genome shotgun (WGS) entry which is preliminary data.</text>
</comment>
<reference evidence="4 5" key="1">
    <citation type="submission" date="2024-07" db="EMBL/GenBank/DDBJ databases">
        <title>Section-level genome sequencing and comparative genomics of Aspergillus sections Usti and Cavernicolus.</title>
        <authorList>
            <consortium name="Lawrence Berkeley National Laboratory"/>
            <person name="Nybo J.L."/>
            <person name="Vesth T.C."/>
            <person name="Theobald S."/>
            <person name="Frisvad J.C."/>
            <person name="Larsen T.O."/>
            <person name="Kjaerboelling I."/>
            <person name="Rothschild-Mancinelli K."/>
            <person name="Lyhne E.K."/>
            <person name="Kogle M.E."/>
            <person name="Barry K."/>
            <person name="Clum A."/>
            <person name="Na H."/>
            <person name="Ledsgaard L."/>
            <person name="Lin J."/>
            <person name="Lipzen A."/>
            <person name="Kuo A."/>
            <person name="Riley R."/>
            <person name="Mondo S."/>
            <person name="Labutti K."/>
            <person name="Haridas S."/>
            <person name="Pangalinan J."/>
            <person name="Salamov A.A."/>
            <person name="Simmons B.A."/>
            <person name="Magnuson J.K."/>
            <person name="Chen J."/>
            <person name="Drula E."/>
            <person name="Henrissat B."/>
            <person name="Wiebenga A."/>
            <person name="Lubbers R.J."/>
            <person name="Gomes A.C."/>
            <person name="Macurrencykelacurrency M.R."/>
            <person name="Stajich J."/>
            <person name="Grigoriev I.V."/>
            <person name="Mortensen U.H."/>
            <person name="De Vries R.P."/>
            <person name="Baker S.E."/>
            <person name="Andersen M.R."/>
        </authorList>
    </citation>
    <scope>NUCLEOTIDE SEQUENCE [LARGE SCALE GENOMIC DNA]</scope>
    <source>
        <strain evidence="4 5">CBS 449.75</strain>
    </source>
</reference>
<dbReference type="PROSITE" id="PS50105">
    <property type="entry name" value="SAM_DOMAIN"/>
    <property type="match status" value="1"/>
</dbReference>
<dbReference type="SMART" id="SM00233">
    <property type="entry name" value="PH"/>
    <property type="match status" value="1"/>
</dbReference>
<evidence type="ECO:0000259" key="3">
    <source>
        <dbReference type="PROSITE" id="PS50105"/>
    </source>
</evidence>
<sequence length="875" mass="96882">MVANPALQPSLDYIKAQELLFLQSKTLPHSRSRSALSDATEILTDYDTDSLEATSDSSPYRSVDSLAAESVTTLSTVDDLKTPDSTGLTAFHFHLDDNPVKGPQGPHLFRTSQDSLESRPRMTPDWTAEKARDDASTPGYFPTSSEECERRDTPVPDNVVLPPPPPAPGSPNNIEAQGDVANWSPTQVVQWMQLQGFEDSVIEKFFINDITGSILLELQPEDLKELEISSFGKRHQLMSCIRHLRRGAYSGSVPSCDSGLSTPDPSLRQDTITPQSTTAEVGIECTSPIVDDEPRTSRTGSRSSDRHKYQHRQKRGRHGTDIVPEDSVSIVAIEQLLPKLHMCSKGENCRKWQRQQVKIARMLDDLKLDGFGNGIVIAGDPGNAATAPPMTKTPKVEGRASRTGTRTPKAEMKPPRPEAKTPKLGANKVKPEISVHKPEEQAPKTEAKTPKSDVTPSLVASSDIMGPNHQADIQLSQERLNDVQSRDPQENVRNFLSFQRLSQLQPVTDPATPPAEHTPMSDSPKSTKETATLSENLRQLPKLHIPSIHAPSELTFSPNSLAQRTITPSVLQKSRQLPHSSRERSANPYSSLLSPSDFYRHDPHYGERTPLSSGDTPLTAIPLGPSRYNSQSVPPDMRFGGRHALDESGAQVRPSFPKLDNHRRLHSAINGQSFQSLVPVAERSPLPPIDTPQDLENTPRAAHCRHNPFSPNSAHANDVIHSGWMKKRKTTKLIRHEWEEHHFALRGTHLCMYPDEEASSQNSKALERIDVDDYAVACSSLPSNSKLTAAFKKTVLKRSNDPRRDAAFVFSLIPSSNTNSSSFERKSFFAGSKSHHFAVTTREERIDWMRELMLAKALRRGQESGDSLNLNGQPF</sequence>
<dbReference type="InterPro" id="IPR011993">
    <property type="entry name" value="PH-like_dom_sf"/>
</dbReference>
<feature type="compositionally biased region" description="Basic and acidic residues" evidence="1">
    <location>
        <begin position="408"/>
        <end position="421"/>
    </location>
</feature>
<proteinExistence type="predicted"/>
<dbReference type="Proteomes" id="UP001610432">
    <property type="component" value="Unassembled WGS sequence"/>
</dbReference>
<feature type="domain" description="SAM" evidence="3">
    <location>
        <begin position="183"/>
        <end position="247"/>
    </location>
</feature>
<evidence type="ECO:0000313" key="4">
    <source>
        <dbReference type="EMBL" id="KAL2863776.1"/>
    </source>
</evidence>
<feature type="compositionally biased region" description="Basic and acidic residues" evidence="1">
    <location>
        <begin position="116"/>
        <end position="135"/>
    </location>
</feature>
<dbReference type="CDD" id="cd09535">
    <property type="entry name" value="SAM_BOI-like_fungal"/>
    <property type="match status" value="1"/>
</dbReference>
<dbReference type="Gene3D" id="1.10.150.50">
    <property type="entry name" value="Transcription Factor, Ets-1"/>
    <property type="match status" value="1"/>
</dbReference>
<feature type="compositionally biased region" description="Polar residues" evidence="1">
    <location>
        <begin position="570"/>
        <end position="579"/>
    </location>
</feature>
<dbReference type="InterPro" id="IPR001660">
    <property type="entry name" value="SAM"/>
</dbReference>
<feature type="region of interest" description="Disordered" evidence="1">
    <location>
        <begin position="287"/>
        <end position="321"/>
    </location>
</feature>
<dbReference type="SUPFAM" id="SSF50729">
    <property type="entry name" value="PH domain-like"/>
    <property type="match status" value="1"/>
</dbReference>
<feature type="region of interest" description="Disordered" evidence="1">
    <location>
        <begin position="498"/>
        <end position="531"/>
    </location>
</feature>
<feature type="region of interest" description="Disordered" evidence="1">
    <location>
        <begin position="570"/>
        <end position="634"/>
    </location>
</feature>
<dbReference type="SMART" id="SM00454">
    <property type="entry name" value="SAM"/>
    <property type="match status" value="1"/>
</dbReference>
<evidence type="ECO:0008006" key="6">
    <source>
        <dbReference type="Google" id="ProtNLM"/>
    </source>
</evidence>
<feature type="compositionally biased region" description="Basic residues" evidence="1">
    <location>
        <begin position="308"/>
        <end position="317"/>
    </location>
</feature>
<dbReference type="EMBL" id="JBFXLQ010000047">
    <property type="protein sequence ID" value="KAL2863776.1"/>
    <property type="molecule type" value="Genomic_DNA"/>
</dbReference>
<evidence type="ECO:0000313" key="5">
    <source>
        <dbReference type="Proteomes" id="UP001610432"/>
    </source>
</evidence>
<organism evidence="4 5">
    <name type="scientific">Aspergillus lucknowensis</name>
    <dbReference type="NCBI Taxonomy" id="176173"/>
    <lineage>
        <taxon>Eukaryota</taxon>
        <taxon>Fungi</taxon>
        <taxon>Dikarya</taxon>
        <taxon>Ascomycota</taxon>
        <taxon>Pezizomycotina</taxon>
        <taxon>Eurotiomycetes</taxon>
        <taxon>Eurotiomycetidae</taxon>
        <taxon>Eurotiales</taxon>
        <taxon>Aspergillaceae</taxon>
        <taxon>Aspergillus</taxon>
        <taxon>Aspergillus subgen. Nidulantes</taxon>
    </lineage>
</organism>
<dbReference type="InterPro" id="IPR001849">
    <property type="entry name" value="PH_domain"/>
</dbReference>
<dbReference type="SUPFAM" id="SSF47769">
    <property type="entry name" value="SAM/Pointed domain"/>
    <property type="match status" value="1"/>
</dbReference>
<dbReference type="GeneID" id="98145085"/>
<gene>
    <name evidence="4" type="ORF">BJX67DRAFT_362596</name>
</gene>
<feature type="compositionally biased region" description="Basic and acidic residues" evidence="1">
    <location>
        <begin position="429"/>
        <end position="451"/>
    </location>
</feature>
<dbReference type="InterPro" id="IPR013761">
    <property type="entry name" value="SAM/pointed_sf"/>
</dbReference>
<dbReference type="Pfam" id="PF07647">
    <property type="entry name" value="SAM_2"/>
    <property type="match status" value="1"/>
</dbReference>
<dbReference type="Pfam" id="PF00169">
    <property type="entry name" value="PH"/>
    <property type="match status" value="1"/>
</dbReference>
<dbReference type="RefSeq" id="XP_070882755.1">
    <property type="nucleotide sequence ID" value="XM_071030013.1"/>
</dbReference>
<dbReference type="PROSITE" id="PS50003">
    <property type="entry name" value="PH_DOMAIN"/>
    <property type="match status" value="1"/>
</dbReference>
<feature type="compositionally biased region" description="Basic and acidic residues" evidence="1">
    <location>
        <begin position="598"/>
        <end position="607"/>
    </location>
</feature>
<accession>A0ABR4LGY9</accession>